<evidence type="ECO:0000256" key="1">
    <source>
        <dbReference type="SAM" id="MobiDB-lite"/>
    </source>
</evidence>
<reference evidence="3" key="3">
    <citation type="submission" date="2018-08" db="UniProtKB">
        <authorList>
            <consortium name="EnsemblPlants"/>
        </authorList>
    </citation>
    <scope>IDENTIFICATION</scope>
    <source>
        <strain evidence="3">cv. Bd21</strain>
    </source>
</reference>
<feature type="region of interest" description="Disordered" evidence="1">
    <location>
        <begin position="1"/>
        <end position="23"/>
    </location>
</feature>
<protein>
    <submittedName>
        <fullName evidence="2 3">Uncharacterized protein</fullName>
    </submittedName>
</protein>
<feature type="compositionally biased region" description="Basic and acidic residues" evidence="1">
    <location>
        <begin position="8"/>
        <end position="17"/>
    </location>
</feature>
<dbReference type="AlphaFoldDB" id="A0A0Q3J2N9"/>
<sequence>MQVQQDQQKSKGRERVVGLRHQRAAVEEGSEIFRQVVEAAKQEKQRKPDREDAEQILELDDNVDEQPSGEADLQPRPPFSSLLLFSDLLPSSRSVFPLLDLSPLPQKKQSPPFFFCPSGKATGTWPWSDSPFAFQSSNYFL</sequence>
<evidence type="ECO:0000313" key="3">
    <source>
        <dbReference type="EnsemblPlants" id="KQK06996"/>
    </source>
</evidence>
<reference evidence="2" key="2">
    <citation type="submission" date="2017-06" db="EMBL/GenBank/DDBJ databases">
        <title>WGS assembly of Brachypodium distachyon.</title>
        <authorList>
            <consortium name="The International Brachypodium Initiative"/>
            <person name="Lucas S."/>
            <person name="Harmon-Smith M."/>
            <person name="Lail K."/>
            <person name="Tice H."/>
            <person name="Grimwood J."/>
            <person name="Bruce D."/>
            <person name="Barry K."/>
            <person name="Shu S."/>
            <person name="Lindquist E."/>
            <person name="Wang M."/>
            <person name="Pitluck S."/>
            <person name="Vogel J.P."/>
            <person name="Garvin D.F."/>
            <person name="Mockler T.C."/>
            <person name="Schmutz J."/>
            <person name="Rokhsar D."/>
            <person name="Bevan M.W."/>
        </authorList>
    </citation>
    <scope>NUCLEOTIDE SEQUENCE</scope>
    <source>
        <strain evidence="2">Bd21</strain>
    </source>
</reference>
<dbReference type="Gramene" id="KQK06996">
    <property type="protein sequence ID" value="KQK06996"/>
    <property type="gene ID" value="BRADI_2g31903v3"/>
</dbReference>
<evidence type="ECO:0000313" key="2">
    <source>
        <dbReference type="EMBL" id="KQK06996.1"/>
    </source>
</evidence>
<gene>
    <name evidence="2" type="ORF">BRADI_2g31903v3</name>
</gene>
<dbReference type="Proteomes" id="UP000008810">
    <property type="component" value="Chromosome 2"/>
</dbReference>
<organism evidence="2">
    <name type="scientific">Brachypodium distachyon</name>
    <name type="common">Purple false brome</name>
    <name type="synonym">Trachynia distachya</name>
    <dbReference type="NCBI Taxonomy" id="15368"/>
    <lineage>
        <taxon>Eukaryota</taxon>
        <taxon>Viridiplantae</taxon>
        <taxon>Streptophyta</taxon>
        <taxon>Embryophyta</taxon>
        <taxon>Tracheophyta</taxon>
        <taxon>Spermatophyta</taxon>
        <taxon>Magnoliopsida</taxon>
        <taxon>Liliopsida</taxon>
        <taxon>Poales</taxon>
        <taxon>Poaceae</taxon>
        <taxon>BOP clade</taxon>
        <taxon>Pooideae</taxon>
        <taxon>Stipodae</taxon>
        <taxon>Brachypodieae</taxon>
        <taxon>Brachypodium</taxon>
    </lineage>
</organism>
<proteinExistence type="predicted"/>
<accession>A0A0Q3J2N9</accession>
<name>A0A0Q3J2N9_BRADI</name>
<reference evidence="2 3" key="1">
    <citation type="journal article" date="2010" name="Nature">
        <title>Genome sequencing and analysis of the model grass Brachypodium distachyon.</title>
        <authorList>
            <consortium name="International Brachypodium Initiative"/>
        </authorList>
    </citation>
    <scope>NUCLEOTIDE SEQUENCE [LARGE SCALE GENOMIC DNA]</scope>
    <source>
        <strain evidence="2 3">Bd21</strain>
    </source>
</reference>
<dbReference type="EnsemblPlants" id="KQK06996">
    <property type="protein sequence ID" value="KQK06996"/>
    <property type="gene ID" value="BRADI_2g31903v3"/>
</dbReference>
<evidence type="ECO:0000313" key="4">
    <source>
        <dbReference type="Proteomes" id="UP000008810"/>
    </source>
</evidence>
<dbReference type="InParanoid" id="A0A0Q3J2N9"/>
<dbReference type="EMBL" id="CM000881">
    <property type="protein sequence ID" value="KQK06996.1"/>
    <property type="molecule type" value="Genomic_DNA"/>
</dbReference>
<keyword evidence="4" id="KW-1185">Reference proteome</keyword>